<reference evidence="2" key="1">
    <citation type="journal article" date="2019" name="Int. J. Syst. Evol. Microbiol.">
        <title>The Global Catalogue of Microorganisms (GCM) 10K type strain sequencing project: providing services to taxonomists for standard genome sequencing and annotation.</title>
        <authorList>
            <consortium name="The Broad Institute Genomics Platform"/>
            <consortium name="The Broad Institute Genome Sequencing Center for Infectious Disease"/>
            <person name="Wu L."/>
            <person name="Ma J."/>
        </authorList>
    </citation>
    <scope>NUCLEOTIDE SEQUENCE [LARGE SCALE GENOMIC DNA]</scope>
    <source>
        <strain evidence="2">JCM 4788</strain>
    </source>
</reference>
<evidence type="ECO:0000313" key="2">
    <source>
        <dbReference type="Proteomes" id="UP001500879"/>
    </source>
</evidence>
<proteinExistence type="predicted"/>
<gene>
    <name evidence="1" type="ORF">GCM10010357_04450</name>
</gene>
<keyword evidence="2" id="KW-1185">Reference proteome</keyword>
<organism evidence="1 2">
    <name type="scientific">Streptomyces luteireticuli</name>
    <dbReference type="NCBI Taxonomy" id="173858"/>
    <lineage>
        <taxon>Bacteria</taxon>
        <taxon>Bacillati</taxon>
        <taxon>Actinomycetota</taxon>
        <taxon>Actinomycetes</taxon>
        <taxon>Kitasatosporales</taxon>
        <taxon>Streptomycetaceae</taxon>
        <taxon>Streptomyces</taxon>
    </lineage>
</organism>
<protein>
    <submittedName>
        <fullName evidence="1">Uncharacterized protein</fullName>
    </submittedName>
</protein>
<accession>A0ABP3I0J9</accession>
<sequence>MDRPPDGRGGDGQGLEYEVHRAPSCADAGVRGLFRGIGAARNPGGRTAGADALSRAAESFRPGPVREGPVMLDVPVSGRAGAGPVLKSLVHQGRWEVAEINLAEFVPKRFGAWGFWGVRASR</sequence>
<name>A0ABP3I0J9_9ACTN</name>
<evidence type="ECO:0000313" key="1">
    <source>
        <dbReference type="EMBL" id="GAA0386775.1"/>
    </source>
</evidence>
<comment type="caution">
    <text evidence="1">The sequence shown here is derived from an EMBL/GenBank/DDBJ whole genome shotgun (WGS) entry which is preliminary data.</text>
</comment>
<dbReference type="EMBL" id="BAAABX010000005">
    <property type="protein sequence ID" value="GAA0386775.1"/>
    <property type="molecule type" value="Genomic_DNA"/>
</dbReference>
<dbReference type="Proteomes" id="UP001500879">
    <property type="component" value="Unassembled WGS sequence"/>
</dbReference>